<dbReference type="InterPro" id="IPR037673">
    <property type="entry name" value="MSC/AndL"/>
</dbReference>
<sequence>MFKKAVADSWASVKRGNMLMLAIGLLLGTSFNEVIKSLANDVIMSAIAHTFKVNDVAKLTAGPVLIGKFLAALISFIIVSTLVFVFLVVIFYFRALYLSKHPKPVKKEEPKIEEKILNELKKLNENFKNLKERD</sequence>
<keyword evidence="1" id="KW-0812">Transmembrane</keyword>
<protein>
    <submittedName>
        <fullName evidence="2">MscL family protein</fullName>
    </submittedName>
</protein>
<comment type="caution">
    <text evidence="2">The sequence shown here is derived from an EMBL/GenBank/DDBJ whole genome shotgun (WGS) entry which is preliminary data.</text>
</comment>
<name>A0A953T410_9MOLU</name>
<dbReference type="InterPro" id="IPR036019">
    <property type="entry name" value="MscL_channel"/>
</dbReference>
<keyword evidence="1" id="KW-0472">Membrane</keyword>
<proteinExistence type="predicted"/>
<evidence type="ECO:0000313" key="3">
    <source>
        <dbReference type="Proteomes" id="UP000772186"/>
    </source>
</evidence>
<dbReference type="SUPFAM" id="SSF81330">
    <property type="entry name" value="Gated mechanosensitive channel"/>
    <property type="match status" value="1"/>
</dbReference>
<gene>
    <name evidence="2" type="ORF">LAD73_03025</name>
</gene>
<keyword evidence="1" id="KW-1133">Transmembrane helix</keyword>
<reference evidence="2 3" key="1">
    <citation type="submission" date="2021-09" db="EMBL/GenBank/DDBJ databases">
        <title>WGS of Mycoplasma sp. Zaradi2 strains.</title>
        <authorList>
            <person name="Spergser J."/>
        </authorList>
    </citation>
    <scope>NUCLEOTIDE SEQUENCE [LARGE SCALE GENOMIC DNA]</scope>
    <source>
        <strain evidence="2 3">1331</strain>
    </source>
</reference>
<dbReference type="Gene3D" id="1.10.1200.120">
    <property type="entry name" value="Large-conductance mechanosensitive channel, MscL, domain 1"/>
    <property type="match status" value="1"/>
</dbReference>
<dbReference type="EMBL" id="JAIQBY010000044">
    <property type="protein sequence ID" value="MBZ4195673.1"/>
    <property type="molecule type" value="Genomic_DNA"/>
</dbReference>
<dbReference type="AlphaFoldDB" id="A0A953T410"/>
<organism evidence="2 3">
    <name type="scientific">Mycoplasma tauri</name>
    <dbReference type="NCBI Taxonomy" id="547987"/>
    <lineage>
        <taxon>Bacteria</taxon>
        <taxon>Bacillati</taxon>
        <taxon>Mycoplasmatota</taxon>
        <taxon>Mollicutes</taxon>
        <taxon>Mycoplasmataceae</taxon>
        <taxon>Mycoplasma</taxon>
    </lineage>
</organism>
<dbReference type="Proteomes" id="UP000772186">
    <property type="component" value="Unassembled WGS sequence"/>
</dbReference>
<dbReference type="Pfam" id="PF01741">
    <property type="entry name" value="MscL"/>
    <property type="match status" value="1"/>
</dbReference>
<evidence type="ECO:0000256" key="1">
    <source>
        <dbReference type="SAM" id="Phobius"/>
    </source>
</evidence>
<feature type="transmembrane region" description="Helical" evidence="1">
    <location>
        <begin position="69"/>
        <end position="93"/>
    </location>
</feature>
<evidence type="ECO:0000313" key="2">
    <source>
        <dbReference type="EMBL" id="MBZ4195673.1"/>
    </source>
</evidence>
<dbReference type="RefSeq" id="WP_223644934.1">
    <property type="nucleotide sequence ID" value="NZ_JAIQBY010000044.1"/>
</dbReference>
<accession>A0A953T410</accession>
<keyword evidence="3" id="KW-1185">Reference proteome</keyword>